<dbReference type="InterPro" id="IPR036188">
    <property type="entry name" value="FAD/NAD-bd_sf"/>
</dbReference>
<feature type="chain" id="PRO_5040108182" evidence="1">
    <location>
        <begin position="18"/>
        <end position="473"/>
    </location>
</feature>
<keyword evidence="1" id="KW-0732">Signal</keyword>
<organism evidence="2 3">
    <name type="scientific">Plectosphaerella plurivora</name>
    <dbReference type="NCBI Taxonomy" id="936078"/>
    <lineage>
        <taxon>Eukaryota</taxon>
        <taxon>Fungi</taxon>
        <taxon>Dikarya</taxon>
        <taxon>Ascomycota</taxon>
        <taxon>Pezizomycotina</taxon>
        <taxon>Sordariomycetes</taxon>
        <taxon>Hypocreomycetidae</taxon>
        <taxon>Glomerellales</taxon>
        <taxon>Plectosphaerellaceae</taxon>
        <taxon>Plectosphaerella</taxon>
    </lineage>
</organism>
<dbReference type="Gene3D" id="3.50.50.60">
    <property type="entry name" value="FAD/NAD(P)-binding domain"/>
    <property type="match status" value="1"/>
</dbReference>
<proteinExistence type="predicted"/>
<accession>A0A9P8V7M2</accession>
<dbReference type="SUPFAM" id="SSF51905">
    <property type="entry name" value="FAD/NAD(P)-binding domain"/>
    <property type="match status" value="1"/>
</dbReference>
<dbReference type="EMBL" id="JAGSXJ010000018">
    <property type="protein sequence ID" value="KAH6682175.1"/>
    <property type="molecule type" value="Genomic_DNA"/>
</dbReference>
<sequence length="473" mass="51309">MALSLASLLATVSLAAAAVISPDTVIDVDVAILGGGASGSHAAVRLREDHGKSVVVVEKQARLGGHVATFFDPESGRPYNYGVNSFTEYGNAEAFFDRLNVTLMTPGRLPLTTTYADFTSGEKLEDVVLAQPADTTAALRKYLAICEQYEYMILPSYENFPEEVPEDLVLPFGEFAKKHQLEAAVGRIFQVTGLGTGDMNDLPTLYVMQAFGAPITRSFVGLAGSFVPASGSNQELYDKIATLLGDDVLYSSTVTESKRTADGVTLRIKTAGQPGTITIHAKRLLISFEPTLANLRGIALDDEERAVFSKWLWSTVYVGIARNPALPISGSLTNTPTSAVPSNWLEVPRNPFVGRFDWMGEDNFRVLVTGTEKTDNCDAQAMVKKTFKRLLAAGTVAGEDEKVELAAWADHGAMHLHVSPEDLAGGFIRRKYALQGRGSTFYTGGAWSAQFTTILWEYNDKYLLPKLLASLED</sequence>
<protein>
    <submittedName>
        <fullName evidence="2">Amine oxidase</fullName>
    </submittedName>
</protein>
<comment type="caution">
    <text evidence="2">The sequence shown here is derived from an EMBL/GenBank/DDBJ whole genome shotgun (WGS) entry which is preliminary data.</text>
</comment>
<reference evidence="2" key="1">
    <citation type="journal article" date="2021" name="Nat. Commun.">
        <title>Genetic determinants of endophytism in the Arabidopsis root mycobiome.</title>
        <authorList>
            <person name="Mesny F."/>
            <person name="Miyauchi S."/>
            <person name="Thiergart T."/>
            <person name="Pickel B."/>
            <person name="Atanasova L."/>
            <person name="Karlsson M."/>
            <person name="Huettel B."/>
            <person name="Barry K.W."/>
            <person name="Haridas S."/>
            <person name="Chen C."/>
            <person name="Bauer D."/>
            <person name="Andreopoulos W."/>
            <person name="Pangilinan J."/>
            <person name="LaButti K."/>
            <person name="Riley R."/>
            <person name="Lipzen A."/>
            <person name="Clum A."/>
            <person name="Drula E."/>
            <person name="Henrissat B."/>
            <person name="Kohler A."/>
            <person name="Grigoriev I.V."/>
            <person name="Martin F.M."/>
            <person name="Hacquard S."/>
        </authorList>
    </citation>
    <scope>NUCLEOTIDE SEQUENCE</scope>
    <source>
        <strain evidence="2">MPI-SDFR-AT-0117</strain>
    </source>
</reference>
<dbReference type="OrthoDB" id="68575at2759"/>
<dbReference type="PANTHER" id="PTHR42923">
    <property type="entry name" value="PROTOPORPHYRINOGEN OXIDASE"/>
    <property type="match status" value="1"/>
</dbReference>
<dbReference type="Pfam" id="PF13450">
    <property type="entry name" value="NAD_binding_8"/>
    <property type="match status" value="1"/>
</dbReference>
<dbReference type="Proteomes" id="UP000770015">
    <property type="component" value="Unassembled WGS sequence"/>
</dbReference>
<evidence type="ECO:0000313" key="2">
    <source>
        <dbReference type="EMBL" id="KAH6682175.1"/>
    </source>
</evidence>
<dbReference type="Gene3D" id="3.30.70.1990">
    <property type="match status" value="1"/>
</dbReference>
<feature type="signal peptide" evidence="1">
    <location>
        <begin position="1"/>
        <end position="17"/>
    </location>
</feature>
<keyword evidence="3" id="KW-1185">Reference proteome</keyword>
<gene>
    <name evidence="2" type="ORF">F5X68DRAFT_242784</name>
</gene>
<dbReference type="InterPro" id="IPR050464">
    <property type="entry name" value="Zeta_carotene_desat/Oxidored"/>
</dbReference>
<dbReference type="Gene3D" id="1.10.405.20">
    <property type="match status" value="1"/>
</dbReference>
<dbReference type="PANTHER" id="PTHR42923:SF26">
    <property type="entry name" value="FMN REDUCTASE LOT6, PUTATIVE (AFU_ORTHOLOGUE AFUA_7G06600)-RELATED"/>
    <property type="match status" value="1"/>
</dbReference>
<evidence type="ECO:0000313" key="3">
    <source>
        <dbReference type="Proteomes" id="UP000770015"/>
    </source>
</evidence>
<dbReference type="GO" id="GO:0016491">
    <property type="term" value="F:oxidoreductase activity"/>
    <property type="evidence" value="ECO:0007669"/>
    <property type="project" value="TreeGrafter"/>
</dbReference>
<dbReference type="AlphaFoldDB" id="A0A9P8V7M2"/>
<evidence type="ECO:0000256" key="1">
    <source>
        <dbReference type="SAM" id="SignalP"/>
    </source>
</evidence>
<name>A0A9P8V7M2_9PEZI</name>